<evidence type="ECO:0000256" key="1">
    <source>
        <dbReference type="ARBA" id="ARBA00004651"/>
    </source>
</evidence>
<feature type="transmembrane region" description="Helical" evidence="8">
    <location>
        <begin position="523"/>
        <end position="546"/>
    </location>
</feature>
<evidence type="ECO:0000256" key="7">
    <source>
        <dbReference type="ARBA" id="ARBA00023180"/>
    </source>
</evidence>
<dbReference type="GO" id="GO:0005886">
    <property type="term" value="C:plasma membrane"/>
    <property type="evidence" value="ECO:0007669"/>
    <property type="project" value="UniProtKB-SubCell"/>
</dbReference>
<feature type="transmembrane region" description="Helical" evidence="8">
    <location>
        <begin position="690"/>
        <end position="713"/>
    </location>
</feature>
<evidence type="ECO:0000256" key="4">
    <source>
        <dbReference type="ARBA" id="ARBA00022692"/>
    </source>
</evidence>
<dbReference type="InterPro" id="IPR049452">
    <property type="entry name" value="Anoctamin_TM"/>
</dbReference>
<dbReference type="PANTHER" id="PTHR12308:SF83">
    <property type="entry name" value="ANOCTAMIN"/>
    <property type="match status" value="1"/>
</dbReference>
<proteinExistence type="inferred from homology"/>
<keyword evidence="12" id="KW-1185">Reference proteome</keyword>
<keyword evidence="6 8" id="KW-0472">Membrane</keyword>
<feature type="transmembrane region" description="Helical" evidence="8">
    <location>
        <begin position="848"/>
        <end position="869"/>
    </location>
</feature>
<evidence type="ECO:0000313" key="12">
    <source>
        <dbReference type="Proteomes" id="UP000515154"/>
    </source>
</evidence>
<keyword evidence="7" id="KW-0325">Glycoprotein</keyword>
<evidence type="ECO:0000256" key="8">
    <source>
        <dbReference type="RuleBase" id="RU280814"/>
    </source>
</evidence>
<organism evidence="12 13">
    <name type="scientific">Octopus sinensis</name>
    <name type="common">East Asian common octopus</name>
    <dbReference type="NCBI Taxonomy" id="2607531"/>
    <lineage>
        <taxon>Eukaryota</taxon>
        <taxon>Metazoa</taxon>
        <taxon>Spiralia</taxon>
        <taxon>Lophotrochozoa</taxon>
        <taxon>Mollusca</taxon>
        <taxon>Cephalopoda</taxon>
        <taxon>Coleoidea</taxon>
        <taxon>Octopodiformes</taxon>
        <taxon>Octopoda</taxon>
        <taxon>Incirrata</taxon>
        <taxon>Octopodidae</taxon>
        <taxon>Octopus</taxon>
    </lineage>
</organism>
<protein>
    <recommendedName>
        <fullName evidence="8">Anoctamin</fullName>
    </recommendedName>
</protein>
<comment type="subcellular location">
    <subcellularLocation>
        <location evidence="1">Cell membrane</location>
        <topology evidence="1">Multi-pass membrane protein</topology>
    </subcellularLocation>
    <subcellularLocation>
        <location evidence="8">Membrane</location>
        <topology evidence="8">Multi-pass membrane protein</topology>
    </subcellularLocation>
</comment>
<feature type="transmembrane region" description="Helical" evidence="8">
    <location>
        <begin position="569"/>
        <end position="590"/>
    </location>
</feature>
<evidence type="ECO:0000256" key="9">
    <source>
        <dbReference type="SAM" id="MobiDB-lite"/>
    </source>
</evidence>
<dbReference type="InterPro" id="IPR032394">
    <property type="entry name" value="Anoct_dimer"/>
</dbReference>
<dbReference type="InterPro" id="IPR007632">
    <property type="entry name" value="Anoctamin"/>
</dbReference>
<sequence length="934" mass="109215">MLQPLSITALEQSYRTDKMSSSTDHELLDVSQPMSSYTDNIEFLDSMESLSFYKDFDETAEGRKLYFEDGVRRIDYIIAWNKHSKKMTESQNARSTFHDNLKKEFLELEVDTSDSEIHFMKIHAPFKVLCRYAELLKLKVPMKETPELLHFAKQYDEQVFYLDTDGTEQVQVVKGDGPIKKLHKLWQQLSEKLKSPFDYNKEVFKATPKEYKCPFSRDKDYLFAYPENHEAIFSQGMRTRIVDYILRRTSFGDKDAESYSCGIKKMISDGYYVSAFPLHEGHWKKETKPNIRKDLYDNWGHWSQFLKFQPLHYIKEYFGEKVGIYFAWLGFYTLMLIPAAIVGFGITIYGLIIMRDNYVSNEICQSTNITMCPLCDHRCPYWNLSEACSHSRVSAIVDNGATVFFAIFMSFWGTLFLEFWKRKQAVIQWKWNLHYQEEEEPPRPEYLAKMANDKKYRRDPISQMDEPYIPFWTRQIPIICFSYSLMLFMVSIAIAAVLGVIAFRVSMLAALQLREENIIYKNAGLMTTVISACINLLIIMILNIIYRRAAFWLTDLECLRTQTEYDNSLTFKLFALQFVNYYSSIIYIAFFKGKFVGRPGKYNTIFGARQEECEPGGCLIELCIQLGIIMTGKQLLQNNLVEILIPKLWKYCMKRWKEAAKKKLPNTPWEKDLLLTDVDTTTLFYEYLEMILQFGFLTLFVAAFPMGPLFCLINNIIEIRADANKFVTTIKRPTPQIATNIGIWYSVLYGISRIAILSNAFIICVTSDFIPQLVYKIGYSLDDNLSGYVENSLAYFNTSDFEQNHRPLSMPNETLVEICRYRDYRNPPWAENKYEYSEKFWHIFAARMAFVVVFENFVVVFTSIIAWLIPDVSSKTKELIRQEAYITQKIIMNEELKRAREEARSVNNYKPDQPPSEGVSRRKPNFFPTADETA</sequence>
<dbReference type="GO" id="GO:0005254">
    <property type="term" value="F:chloride channel activity"/>
    <property type="evidence" value="ECO:0007669"/>
    <property type="project" value="TreeGrafter"/>
</dbReference>
<dbReference type="Proteomes" id="UP000515154">
    <property type="component" value="Linkage group LG16"/>
</dbReference>
<reference evidence="13" key="1">
    <citation type="submission" date="2025-08" db="UniProtKB">
        <authorList>
            <consortium name="RefSeq"/>
        </authorList>
    </citation>
    <scope>IDENTIFICATION</scope>
</reference>
<gene>
    <name evidence="13" type="primary">LOC115220382</name>
</gene>
<dbReference type="RefSeq" id="XP_036366053.1">
    <property type="nucleotide sequence ID" value="XM_036510160.1"/>
</dbReference>
<feature type="region of interest" description="Disordered" evidence="9">
    <location>
        <begin position="902"/>
        <end position="934"/>
    </location>
</feature>
<feature type="transmembrane region" description="Helical" evidence="8">
    <location>
        <begin position="478"/>
        <end position="503"/>
    </location>
</feature>
<keyword evidence="4 8" id="KW-0812">Transmembrane</keyword>
<dbReference type="Pfam" id="PF04547">
    <property type="entry name" value="Anoctamin"/>
    <property type="match status" value="1"/>
</dbReference>
<accession>A0A7E6FER3</accession>
<dbReference type="PANTHER" id="PTHR12308">
    <property type="entry name" value="ANOCTAMIN"/>
    <property type="match status" value="1"/>
</dbReference>
<name>A0A7E6FER3_9MOLL</name>
<dbReference type="Pfam" id="PF16178">
    <property type="entry name" value="Anoct_dimer"/>
    <property type="match status" value="1"/>
</dbReference>
<evidence type="ECO:0000256" key="5">
    <source>
        <dbReference type="ARBA" id="ARBA00022989"/>
    </source>
</evidence>
<evidence type="ECO:0000256" key="6">
    <source>
        <dbReference type="ARBA" id="ARBA00023136"/>
    </source>
</evidence>
<keyword evidence="5 8" id="KW-1133">Transmembrane helix</keyword>
<evidence type="ECO:0000259" key="11">
    <source>
        <dbReference type="Pfam" id="PF16178"/>
    </source>
</evidence>
<dbReference type="AlphaFoldDB" id="A0A7E6FER3"/>
<evidence type="ECO:0000313" key="13">
    <source>
        <dbReference type="RefSeq" id="XP_036366053.1"/>
    </source>
</evidence>
<dbReference type="GO" id="GO:0046983">
    <property type="term" value="F:protein dimerization activity"/>
    <property type="evidence" value="ECO:0007669"/>
    <property type="project" value="InterPro"/>
</dbReference>
<comment type="similarity">
    <text evidence="2 8">Belongs to the anoctamin family.</text>
</comment>
<feature type="domain" description="Anoctamin transmembrane" evidence="10">
    <location>
        <begin position="314"/>
        <end position="882"/>
    </location>
</feature>
<feature type="transmembrane region" description="Helical" evidence="8">
    <location>
        <begin position="325"/>
        <end position="352"/>
    </location>
</feature>
<keyword evidence="3" id="KW-1003">Cell membrane</keyword>
<comment type="caution">
    <text evidence="8">Lacks conserved residue(s) required for the propagation of feature annotation.</text>
</comment>
<evidence type="ECO:0000256" key="2">
    <source>
        <dbReference type="ARBA" id="ARBA00009671"/>
    </source>
</evidence>
<evidence type="ECO:0000256" key="3">
    <source>
        <dbReference type="ARBA" id="ARBA00022475"/>
    </source>
</evidence>
<evidence type="ECO:0000259" key="10">
    <source>
        <dbReference type="Pfam" id="PF04547"/>
    </source>
</evidence>
<feature type="domain" description="Anoctamin dimerisation" evidence="11">
    <location>
        <begin position="66"/>
        <end position="311"/>
    </location>
</feature>